<reference evidence="4 5" key="1">
    <citation type="submission" date="2023-10" db="EMBL/GenBank/DDBJ databases">
        <title>Chromosome-scale genome assembly provides insights into flower coloration mechanisms of Canna indica.</title>
        <authorList>
            <person name="Li C."/>
        </authorList>
    </citation>
    <scope>NUCLEOTIDE SEQUENCE [LARGE SCALE GENOMIC DNA]</scope>
    <source>
        <tissue evidence="4">Flower</tissue>
    </source>
</reference>
<comment type="function">
    <text evidence="1">May act as a substrate-specific adapter of an E3 ubiquitin-protein ligase complex (CUL3-RBX1-BTB) which mediates the ubiquitination and subsequent proteasomal degradation of target proteins.</text>
</comment>
<dbReference type="InterPro" id="IPR011333">
    <property type="entry name" value="SKP1/BTB/POZ_sf"/>
</dbReference>
<dbReference type="InterPro" id="IPR011705">
    <property type="entry name" value="BACK"/>
</dbReference>
<name>A0AAQ3QMJ4_9LILI</name>
<feature type="domain" description="BTB" evidence="3">
    <location>
        <begin position="206"/>
        <end position="268"/>
    </location>
</feature>
<dbReference type="Gene3D" id="2.60.120.260">
    <property type="entry name" value="Galactose-binding domain-like"/>
    <property type="match status" value="1"/>
</dbReference>
<sequence>MKKQKKFLTVAPFKCVWRDELKLREPGRGCVAFEAFAQNDITLVFREQKGSQHYHYKMDNSPNYTIILGSHRNRRLKIEASGKTVVDITGVGLCLSSAFQSYWISIYDGLISIGKGKYPCQNLVFEWLDSEPKLNVQYIGLSSWDKHVGYRNISILPMPSHHNALWSHIDYKDNEGEEDEDNGLENVNDSLGKWGLLNFLENWDLADVLFVVGSERKVVPAHKVILGAVGDFFLDSADKNVIELPSTSYSVLHALLEYIYTGQTQITDLQLASLWDLSCRFKATALAKQCEEIMDRLKMNKKLFDSGEKVEIINMISQTEQFGIFPYEVSLNVGKLKHFLATAEHSDINLHIEGHGTVAHAHKLVLSLWSRPFAKMFTNGMAETSSSEIYFKDVSAEAFMIMLQFMYTAVLEMDTIEMGSILIPLLLLADQFGVTALQHECCKRIMECLSEDIVCTILQAVSSIQSYKLLEEACKRSFAMHFDYCTTASTEFVLLDETTFRDILQHADMTVTSEEKVLDAILLWCMQACKISGWATVDELICSSTPEEVFGERLQSIDSLLPYVRFPLMPLCLLEKLAKSRLSNQIPIFERLLKEAMENYSTGMKMPELSHNIRFQHRRSSYKELQYICDGDKNGVIYFAGTSYGEHSWVNPVLAKKITLTASSPPSRYTDSKALVSRTYQGTSFAGPRIEDGHSSTWWMVDIGQDHQLMCNYYTLRQDGSSTYMRSWAFQGSMDGQNWTNLRVHNNDQTICRSGQFASWPIRGPMALLPFRFFRVILTGPASGDGNVWNLCICFIELYGHFI</sequence>
<dbReference type="Gene3D" id="1.25.40.420">
    <property type="match status" value="1"/>
</dbReference>
<dbReference type="AlphaFoldDB" id="A0AAQ3QMJ4"/>
<dbReference type="SUPFAM" id="SSF49785">
    <property type="entry name" value="Galactose-binding domain-like"/>
    <property type="match status" value="1"/>
</dbReference>
<dbReference type="Pfam" id="PF12248">
    <property type="entry name" value="Methyltransf_FA"/>
    <property type="match status" value="1"/>
</dbReference>
<dbReference type="EMBL" id="CP136897">
    <property type="protein sequence ID" value="WOL18186.1"/>
    <property type="molecule type" value="Genomic_DNA"/>
</dbReference>
<organism evidence="4 5">
    <name type="scientific">Canna indica</name>
    <name type="common">Indian-shot</name>
    <dbReference type="NCBI Taxonomy" id="4628"/>
    <lineage>
        <taxon>Eukaryota</taxon>
        <taxon>Viridiplantae</taxon>
        <taxon>Streptophyta</taxon>
        <taxon>Embryophyta</taxon>
        <taxon>Tracheophyta</taxon>
        <taxon>Spermatophyta</taxon>
        <taxon>Magnoliopsida</taxon>
        <taxon>Liliopsida</taxon>
        <taxon>Zingiberales</taxon>
        <taxon>Cannaceae</taxon>
        <taxon>Canna</taxon>
    </lineage>
</organism>
<dbReference type="Proteomes" id="UP001327560">
    <property type="component" value="Chromosome 8"/>
</dbReference>
<evidence type="ECO:0000256" key="1">
    <source>
        <dbReference type="ARBA" id="ARBA00002668"/>
    </source>
</evidence>
<dbReference type="InterPro" id="IPR008979">
    <property type="entry name" value="Galactose-bd-like_sf"/>
</dbReference>
<comment type="pathway">
    <text evidence="2">Protein modification; protein ubiquitination.</text>
</comment>
<evidence type="ECO:0000256" key="2">
    <source>
        <dbReference type="ARBA" id="ARBA00004906"/>
    </source>
</evidence>
<keyword evidence="5" id="KW-1185">Reference proteome</keyword>
<dbReference type="SMART" id="SM00875">
    <property type="entry name" value="BACK"/>
    <property type="match status" value="1"/>
</dbReference>
<dbReference type="SUPFAM" id="SSF54695">
    <property type="entry name" value="POZ domain"/>
    <property type="match status" value="2"/>
</dbReference>
<accession>A0AAQ3QMJ4</accession>
<dbReference type="Pfam" id="PF07707">
    <property type="entry name" value="BACK"/>
    <property type="match status" value="1"/>
</dbReference>
<dbReference type="Pfam" id="PF00754">
    <property type="entry name" value="F5_F8_type_C"/>
    <property type="match status" value="1"/>
</dbReference>
<dbReference type="SMART" id="SM00225">
    <property type="entry name" value="BTB"/>
    <property type="match status" value="2"/>
</dbReference>
<dbReference type="PANTHER" id="PTHR47457:SF1">
    <property type="entry name" value="BTB DOMAIN-CONTAINING PROTEIN-RELATED"/>
    <property type="match status" value="1"/>
</dbReference>
<dbReference type="CDD" id="cd18186">
    <property type="entry name" value="BTB_POZ_ZBTB_KLHL-like"/>
    <property type="match status" value="2"/>
</dbReference>
<evidence type="ECO:0000313" key="4">
    <source>
        <dbReference type="EMBL" id="WOL18186.1"/>
    </source>
</evidence>
<gene>
    <name evidence="4" type="ORF">Cni_G26979</name>
</gene>
<dbReference type="InterPro" id="IPR000421">
    <property type="entry name" value="FA58C"/>
</dbReference>
<dbReference type="Gene3D" id="3.30.710.10">
    <property type="entry name" value="Potassium Channel Kv1.1, Chain A"/>
    <property type="match status" value="2"/>
</dbReference>
<evidence type="ECO:0000259" key="3">
    <source>
        <dbReference type="PROSITE" id="PS50097"/>
    </source>
</evidence>
<dbReference type="InterPro" id="IPR022041">
    <property type="entry name" value="Methyltransf_FA"/>
</dbReference>
<feature type="domain" description="BTB" evidence="3">
    <location>
        <begin position="346"/>
        <end position="415"/>
    </location>
</feature>
<dbReference type="PROSITE" id="PS50097">
    <property type="entry name" value="BTB"/>
    <property type="match status" value="2"/>
</dbReference>
<protein>
    <submittedName>
        <fullName evidence="4">BTB/POZ domain-containing protein</fullName>
    </submittedName>
</protein>
<dbReference type="InterPro" id="IPR000210">
    <property type="entry name" value="BTB/POZ_dom"/>
</dbReference>
<evidence type="ECO:0000313" key="5">
    <source>
        <dbReference type="Proteomes" id="UP001327560"/>
    </source>
</evidence>
<proteinExistence type="predicted"/>
<dbReference type="Pfam" id="PF00651">
    <property type="entry name" value="BTB"/>
    <property type="match status" value="2"/>
</dbReference>
<dbReference type="PANTHER" id="PTHR47457">
    <property type="entry name" value="OS05G0345500 PROTEIN"/>
    <property type="match status" value="1"/>
</dbReference>